<proteinExistence type="predicted"/>
<dbReference type="AlphaFoldDB" id="A0A8S0Z323"/>
<dbReference type="Proteomes" id="UP000494106">
    <property type="component" value="Unassembled WGS sequence"/>
</dbReference>
<evidence type="ECO:0000313" key="3">
    <source>
        <dbReference type="Proteomes" id="UP000494106"/>
    </source>
</evidence>
<dbReference type="EMBL" id="CADEBC010000159">
    <property type="protein sequence ID" value="CAB3224622.1"/>
    <property type="molecule type" value="Genomic_DNA"/>
</dbReference>
<organism evidence="2 3">
    <name type="scientific">Arctia plantaginis</name>
    <name type="common">Wood tiger moth</name>
    <name type="synonym">Phalaena plantaginis</name>
    <dbReference type="NCBI Taxonomy" id="874455"/>
    <lineage>
        <taxon>Eukaryota</taxon>
        <taxon>Metazoa</taxon>
        <taxon>Ecdysozoa</taxon>
        <taxon>Arthropoda</taxon>
        <taxon>Hexapoda</taxon>
        <taxon>Insecta</taxon>
        <taxon>Pterygota</taxon>
        <taxon>Neoptera</taxon>
        <taxon>Endopterygota</taxon>
        <taxon>Lepidoptera</taxon>
        <taxon>Glossata</taxon>
        <taxon>Ditrysia</taxon>
        <taxon>Noctuoidea</taxon>
        <taxon>Erebidae</taxon>
        <taxon>Arctiinae</taxon>
        <taxon>Arctia</taxon>
    </lineage>
</organism>
<sequence length="105" mass="11985">MPLEPILHYGSYRRDDSVHGARLPKSFLPLPYEDPAELGFPVIDYSSFRTPTQLPRLLAPLIESRKGSRLQVPRWSSGQETRRLKGDRAVPLYDPDGQHSQRSSQ</sequence>
<feature type="region of interest" description="Disordered" evidence="1">
    <location>
        <begin position="69"/>
        <end position="105"/>
    </location>
</feature>
<protein>
    <submittedName>
        <fullName evidence="2">Uncharacterized protein</fullName>
    </submittedName>
</protein>
<reference evidence="2 3" key="1">
    <citation type="submission" date="2020-04" db="EMBL/GenBank/DDBJ databases">
        <authorList>
            <person name="Wallbank WR R."/>
            <person name="Pardo Diaz C."/>
            <person name="Kozak K."/>
            <person name="Martin S."/>
            <person name="Jiggins C."/>
            <person name="Moest M."/>
            <person name="Warren A I."/>
            <person name="Byers J.R.P. K."/>
            <person name="Montejo-Kovacevich G."/>
            <person name="Yen C E."/>
        </authorList>
    </citation>
    <scope>NUCLEOTIDE SEQUENCE [LARGE SCALE GENOMIC DNA]</scope>
</reference>
<name>A0A8S0Z323_ARCPL</name>
<gene>
    <name evidence="2" type="ORF">APLA_LOCUS2103</name>
</gene>
<accession>A0A8S0Z323</accession>
<evidence type="ECO:0000256" key="1">
    <source>
        <dbReference type="SAM" id="MobiDB-lite"/>
    </source>
</evidence>
<evidence type="ECO:0000313" key="2">
    <source>
        <dbReference type="EMBL" id="CAB3224622.1"/>
    </source>
</evidence>
<keyword evidence="3" id="KW-1185">Reference proteome</keyword>
<comment type="caution">
    <text evidence="2">The sequence shown here is derived from an EMBL/GenBank/DDBJ whole genome shotgun (WGS) entry which is preliminary data.</text>
</comment>